<proteinExistence type="predicted"/>
<keyword evidence="1" id="KW-0732">Signal</keyword>
<accession>A0AAV5T671</accession>
<evidence type="ECO:0000313" key="3">
    <source>
        <dbReference type="Proteomes" id="UP001432027"/>
    </source>
</evidence>
<name>A0AAV5T671_9BILA</name>
<organism evidence="2 3">
    <name type="scientific">Pristionchus entomophagus</name>
    <dbReference type="NCBI Taxonomy" id="358040"/>
    <lineage>
        <taxon>Eukaryota</taxon>
        <taxon>Metazoa</taxon>
        <taxon>Ecdysozoa</taxon>
        <taxon>Nematoda</taxon>
        <taxon>Chromadorea</taxon>
        <taxon>Rhabditida</taxon>
        <taxon>Rhabditina</taxon>
        <taxon>Diplogasteromorpha</taxon>
        <taxon>Diplogasteroidea</taxon>
        <taxon>Neodiplogasteridae</taxon>
        <taxon>Pristionchus</taxon>
    </lineage>
</organism>
<protein>
    <recommendedName>
        <fullName evidence="4">VWFC domain-containing protein</fullName>
    </recommendedName>
</protein>
<keyword evidence="3" id="KW-1185">Reference proteome</keyword>
<evidence type="ECO:0000256" key="1">
    <source>
        <dbReference type="SAM" id="SignalP"/>
    </source>
</evidence>
<evidence type="ECO:0008006" key="4">
    <source>
        <dbReference type="Google" id="ProtNLM"/>
    </source>
</evidence>
<dbReference type="EMBL" id="BTSX01000003">
    <property type="protein sequence ID" value="GMS90610.1"/>
    <property type="molecule type" value="Genomic_DNA"/>
</dbReference>
<feature type="signal peptide" evidence="1">
    <location>
        <begin position="1"/>
        <end position="21"/>
    </location>
</feature>
<dbReference type="Proteomes" id="UP001432027">
    <property type="component" value="Unassembled WGS sequence"/>
</dbReference>
<feature type="non-terminal residue" evidence="2">
    <location>
        <position position="1"/>
    </location>
</feature>
<evidence type="ECO:0000313" key="2">
    <source>
        <dbReference type="EMBL" id="GMS90610.1"/>
    </source>
</evidence>
<dbReference type="AlphaFoldDB" id="A0AAV5T671"/>
<feature type="chain" id="PRO_5043372040" description="VWFC domain-containing protein" evidence="1">
    <location>
        <begin position="22"/>
        <end position="109"/>
    </location>
</feature>
<dbReference type="PANTHER" id="PTHR31507">
    <property type="entry name" value="PROTEIN CBG15923"/>
    <property type="match status" value="1"/>
</dbReference>
<reference evidence="2" key="1">
    <citation type="submission" date="2023-10" db="EMBL/GenBank/DDBJ databases">
        <title>Genome assembly of Pristionchus species.</title>
        <authorList>
            <person name="Yoshida K."/>
            <person name="Sommer R.J."/>
        </authorList>
    </citation>
    <scope>NUCLEOTIDE SEQUENCE</scope>
    <source>
        <strain evidence="2">RS0144</strain>
    </source>
</reference>
<sequence length="109" mass="11749">IMNAFIFIVLLFSSTVPGVVSEEWSEWTLTPNSPCSDVCGYCGVRVTAVRTCHTLMKCSGIAQKYEECAPKMCPFPRKTCCAGYVKGVPGPQFECVAATATLAAKTKLT</sequence>
<dbReference type="PANTHER" id="PTHR31507:SF3">
    <property type="entry name" value="TIL DOMAIN-CONTAINING PROTEIN"/>
    <property type="match status" value="1"/>
</dbReference>
<comment type="caution">
    <text evidence="2">The sequence shown here is derived from an EMBL/GenBank/DDBJ whole genome shotgun (WGS) entry which is preliminary data.</text>
</comment>
<gene>
    <name evidence="2" type="ORF">PENTCL1PPCAC_12785</name>
</gene>